<sequence>MDEDELGEEGVEDMINILSLTEENLLKNLRLRYEKQQIYSEDIFLVTRYYFFLIQTYTGSILVAVNPYRMFNIYGLDVVKQYEDAMLGSQPPHLFAIGSASFHKMNKDLENQAIIISGESGAGKTESTKLLMQYLAAVNRSGTSIVTERILEANPLLESFGNAKTIRNDNSSRFGKYVELYFKGGSIIGAKTSEYLLEKSRIVTQGGSSTIMSKNDCNDFRDLQAALEVLSFTEEEQNTIYKILASVLHLGNIYFIHEPNEFQQECVTISPEGSDAETKWVCHLLQLDEDWLREALTKKVTEARHERLVTPLNTEQAQDARDAVAKALYQRLFTWLVEKINAIVKGPEPADISNQRDKVVSIAILDIFGFEDFRFNSFEQLCINYANEALQLYFNKHIFKQEQQEYIKERINWNNIHFHDNQPTIDLIASKPSGIIHILDDESNFPKGTDQSFLEKCHYTHHKNPLYEKPRMSSPEFSIKHYAGQKGIVPLPPELFSPTQPCLHSISPHFRVGYGGRQSKVCIGESEIIDSTLCNPWFVRCIKPNNHKMAMMFEQDVVLTQLRYTGMLETIRIRKMGFPMRHKFYHFATKYFVLLSHTERRSTRQDDRLISERVLRSLGDEWDGAWQIGLNKVFLRERLGYRLDEKRNRIVKEAVVRIQKFGRGFTARRTYQRKRTAAITIQAGLRGWIQRSQYAVLRRGIVQAQAQYRMILQRKKYLQMQENQQLVNNDRWYHAHRENYVEDIRQKIEHQGTELDRTKKNNLNQVHNQQSQKNMPGIYSVSQLEIPRDLANTFRQLPDWYPIHTEQHNIICLTNIQPKMLNFIIQDDIDSFAFSKYANIYFQIMRYMYDTNQTERQRQLIGNYVIQKGLADHSLCDEIYAQLANQTWLNKDEEAKKRGWMLMAACLSCFSPSSRLNKFLLKYVSDHGFRDYKIFCQHKLLECLNMSIEQKRTYPPSLLEWKTIKEIGCMAAQGYFADGVEKKISHLEPWTTAEEFASYLLQLRNNKMQCLIYFTELGIHELLTPAEAEPRPSLDPEGYFKYNSLSSDTSPYSSLDPMLSDSKLNKRKPGLDPNLSIDSVLNTRYTKGKQQEPAPPTGDSNRSSAELNGRSSSSFSSDDLSISAESKLNRRYVSQNKTLPNDLADSKLNTRYNESKTNGHINGDLSNGDIHPYVKNTYQLAGSNSHLEHTAKDHILRQKISSKVASNSSDFGSVKSTADMDQWVDSLFHQPTYGASVLYPAVNTNQSAMLGLANTTISPPQPASVMFSSTIPVAQPAVPLAAVPQVPAPSLTYMTPNVQISVPQVQPSVIAPSVLSIPTDPLHLTMQQHAAHDALREQQLQVQQIQTHQLQQQTASLQAQLQQQQLQTQILQQSVQTEILKHQLKELQDKEEVLSPEVDKDKSPQSSPRRTKTTTLIKPSVYEKTALAQGEIDQSRPGGVQTLKRAFEQKITPIRSTLPVHSNEMKNSSSLESRGVGKIQWPPPPKEKPQKEVHVGKLLIQESPTTDETNIHVKRRAVQPKISEVINKAKTEQNDEVATKPKQKEKVRYVAALNSDEQVKEEPVRINMKERQETLARQLSSINFGQKSDEGKPKPKRKPLPPPIAPPPVTDTVKQTAALLNVVTPVQQVDTDEEETPVDVQALEQIHTYLHQQITGPFFMYNKVNWSLEVRKELFTPHEKLENLDPLLIMLIFAQVVQDVFLTNCIRIKKELKLKARNMLGKGGQRYPGVNYVAVGHCGVFLLKREKDLVEDSLDVLEQFRYDNIMSVVVPQPYTVQIQVSLHRYIIIYTHKPDELRRLIDAFCIECEKTEMYVRAKKNYQTRESTLLSFEKGDIIKLTNRNMTLDRGWLYGSVHGRAGLFPHDYIEPVPIHEVKKMEDKSKSWQRPVSGGEENKDGSVGSMASTNSLLLQEGTFSMLEFAMKYFRKSPYRAKLAENTFSRETQKKSPIQISLLELNKEHNKISLECFIYIMRYMGDYPMTKGMGHITCVLFVLMQCHSKHILVDEVFCQLIKQTTNNRSTKSDSETMGWRFLVILTSFFDVSDELRPYFFKYLESVAYDNSRSAQILAGLCLDNARKTIKYGGRKNVPSKTELESITHGRMTRRLVCVLPGGAPVMLNLKNSNVVADMLEKIAASLDILDPQEIEEYTLFYVIEKEDLYCPLSPREYIFDMITELENNSKRFYILLQRTSWLFPLHLDSRNPLYIDAMYNQCLPEYLDGNMISVPNKSLPQPLKVWKDTSDVIPRNVQSLTDMKLSNWSNQIYHRMIEVMDLSPEEAKIRFLEKIRAWPLFGSAFFDVKGVSDDRVPGECRLAVNRKGISCLNPKTNGTDIGALINQYIMLSKELMDR</sequence>
<dbReference type="SUPFAM" id="SSF52540">
    <property type="entry name" value="P-loop containing nucleoside triphosphate hydrolases"/>
    <property type="match status" value="1"/>
</dbReference>
<dbReference type="Gene3D" id="6.20.240.20">
    <property type="match status" value="1"/>
</dbReference>
<keyword evidence="2 10" id="KW-0728">SH3 domain</keyword>
<dbReference type="Gene3D" id="1.20.58.530">
    <property type="match status" value="1"/>
</dbReference>
<evidence type="ECO:0000256" key="2">
    <source>
        <dbReference type="ARBA" id="ARBA00022443"/>
    </source>
</evidence>
<dbReference type="InterPro" id="IPR027417">
    <property type="entry name" value="P-loop_NTPase"/>
</dbReference>
<evidence type="ECO:0000256" key="5">
    <source>
        <dbReference type="ARBA" id="ARBA00022741"/>
    </source>
</evidence>
<feature type="domain" description="SH3" evidence="13">
    <location>
        <begin position="1809"/>
        <end position="1871"/>
    </location>
</feature>
<dbReference type="SMART" id="SM00139">
    <property type="entry name" value="MyTH4"/>
    <property type="match status" value="2"/>
</dbReference>
<dbReference type="PROSITE" id="PS51456">
    <property type="entry name" value="MYOSIN_MOTOR"/>
    <property type="match status" value="1"/>
</dbReference>
<feature type="region of interest" description="Disordered" evidence="12">
    <location>
        <begin position="1391"/>
        <end position="1413"/>
    </location>
</feature>
<dbReference type="InterPro" id="IPR051567">
    <property type="entry name" value="Unconventional_Myosin_ATPase"/>
</dbReference>
<evidence type="ECO:0000313" key="17">
    <source>
        <dbReference type="Proteomes" id="UP001208570"/>
    </source>
</evidence>
<feature type="binding site" evidence="11">
    <location>
        <begin position="118"/>
        <end position="125"/>
    </location>
    <ligand>
        <name>ATP</name>
        <dbReference type="ChEBI" id="CHEBI:30616"/>
    </ligand>
</feature>
<comment type="caution">
    <text evidence="16">The sequence shown here is derived from an EMBL/GenBank/DDBJ whole genome shotgun (WGS) entry which is preliminary data.</text>
</comment>
<dbReference type="PROSITE" id="PS51016">
    <property type="entry name" value="MYTH4"/>
    <property type="match status" value="2"/>
</dbReference>
<dbReference type="GO" id="GO:0005524">
    <property type="term" value="F:ATP binding"/>
    <property type="evidence" value="ECO:0007669"/>
    <property type="project" value="UniProtKB-UniRule"/>
</dbReference>
<name>A0AAD9KE19_9ANNE</name>
<dbReference type="InterPro" id="IPR038185">
    <property type="entry name" value="MyTH4_dom_sf"/>
</dbReference>
<keyword evidence="7 11" id="KW-0518">Myosin</keyword>
<feature type="compositionally biased region" description="Polar residues" evidence="12">
    <location>
        <begin position="1404"/>
        <end position="1413"/>
    </location>
</feature>
<dbReference type="InterPro" id="IPR059004">
    <property type="entry name" value="MYO15"/>
</dbReference>
<dbReference type="PROSITE" id="PS50002">
    <property type="entry name" value="SH3"/>
    <property type="match status" value="1"/>
</dbReference>
<feature type="region of interest" description="Disordered" evidence="12">
    <location>
        <begin position="1461"/>
        <end position="1490"/>
    </location>
</feature>
<feature type="region of interest" description="Disordered" evidence="12">
    <location>
        <begin position="1045"/>
        <end position="1120"/>
    </location>
</feature>
<dbReference type="InterPro" id="IPR036028">
    <property type="entry name" value="SH3-like_dom_sf"/>
</dbReference>
<evidence type="ECO:0000259" key="13">
    <source>
        <dbReference type="PROSITE" id="PS50002"/>
    </source>
</evidence>
<evidence type="ECO:0000259" key="15">
    <source>
        <dbReference type="PROSITE" id="PS51456"/>
    </source>
</evidence>
<feature type="compositionally biased region" description="Low complexity" evidence="12">
    <location>
        <begin position="1045"/>
        <end position="1057"/>
    </location>
</feature>
<dbReference type="InterPro" id="IPR036961">
    <property type="entry name" value="Kinesin_motor_dom_sf"/>
</dbReference>
<proteinExistence type="inferred from homology"/>
<dbReference type="Gene3D" id="1.20.5.190">
    <property type="match status" value="1"/>
</dbReference>
<evidence type="ECO:0000313" key="16">
    <source>
        <dbReference type="EMBL" id="KAK2169442.1"/>
    </source>
</evidence>
<dbReference type="GO" id="GO:0003774">
    <property type="term" value="F:cytoskeletal motor activity"/>
    <property type="evidence" value="ECO:0007669"/>
    <property type="project" value="UniProtKB-UniRule"/>
</dbReference>
<dbReference type="InterPro" id="IPR019748">
    <property type="entry name" value="FERM_central"/>
</dbReference>
<evidence type="ECO:0000256" key="6">
    <source>
        <dbReference type="ARBA" id="ARBA00022840"/>
    </source>
</evidence>
<reference evidence="16" key="1">
    <citation type="journal article" date="2023" name="Mol. Biol. Evol.">
        <title>Third-Generation Sequencing Reveals the Adaptive Role of the Epigenome in Three Deep-Sea Polychaetes.</title>
        <authorList>
            <person name="Perez M."/>
            <person name="Aroh O."/>
            <person name="Sun Y."/>
            <person name="Lan Y."/>
            <person name="Juniper S.K."/>
            <person name="Young C.R."/>
            <person name="Angers B."/>
            <person name="Qian P.Y."/>
        </authorList>
    </citation>
    <scope>NUCLEOTIDE SEQUENCE</scope>
    <source>
        <strain evidence="16">P08H-3</strain>
    </source>
</reference>
<dbReference type="Proteomes" id="UP001208570">
    <property type="component" value="Unassembled WGS sequence"/>
</dbReference>
<dbReference type="PANTHER" id="PTHR22692:SF26">
    <property type="entry name" value="SH3 DOMAIN-CONTAINING PROTEIN"/>
    <property type="match status" value="1"/>
</dbReference>
<comment type="similarity">
    <text evidence="11">Belongs to the TRAFAC class myosin-kinesin ATPase superfamily. Myosin family.</text>
</comment>
<comment type="subcellular location">
    <subcellularLocation>
        <location evidence="1">Cytoplasm</location>
    </subcellularLocation>
</comment>
<keyword evidence="3" id="KW-0963">Cytoplasm</keyword>
<feature type="region of interest" description="Disordered" evidence="12">
    <location>
        <begin position="1576"/>
        <end position="1608"/>
    </location>
</feature>
<dbReference type="Pfam" id="PF07653">
    <property type="entry name" value="SH3_2"/>
    <property type="match status" value="1"/>
</dbReference>
<dbReference type="GO" id="GO:0005737">
    <property type="term" value="C:cytoplasm"/>
    <property type="evidence" value="ECO:0007669"/>
    <property type="project" value="UniProtKB-SubCell"/>
</dbReference>
<keyword evidence="4" id="KW-0677">Repeat</keyword>
<dbReference type="EMBL" id="JAODUP010000010">
    <property type="protein sequence ID" value="KAK2169442.1"/>
    <property type="molecule type" value="Genomic_DNA"/>
</dbReference>
<dbReference type="Gene3D" id="2.30.30.40">
    <property type="entry name" value="SH3 Domains"/>
    <property type="match status" value="1"/>
</dbReference>
<dbReference type="SUPFAM" id="SSF50044">
    <property type="entry name" value="SH3-domain"/>
    <property type="match status" value="1"/>
</dbReference>
<dbReference type="GO" id="GO:0003779">
    <property type="term" value="F:actin binding"/>
    <property type="evidence" value="ECO:0007669"/>
    <property type="project" value="UniProtKB-KW"/>
</dbReference>
<evidence type="ECO:0000256" key="10">
    <source>
        <dbReference type="PROSITE-ProRule" id="PRU00192"/>
    </source>
</evidence>
<feature type="compositionally biased region" description="Polar residues" evidence="12">
    <location>
        <begin position="1098"/>
        <end position="1110"/>
    </location>
</feature>
<feature type="domain" description="Myosin motor" evidence="15">
    <location>
        <begin position="9"/>
        <end position="648"/>
    </location>
</feature>
<dbReference type="InterPro" id="IPR001452">
    <property type="entry name" value="SH3_domain"/>
</dbReference>
<dbReference type="Gene3D" id="1.25.40.530">
    <property type="entry name" value="MyTH4 domain"/>
    <property type="match status" value="2"/>
</dbReference>
<evidence type="ECO:0000256" key="12">
    <source>
        <dbReference type="SAM" id="MobiDB-lite"/>
    </source>
</evidence>
<evidence type="ECO:0000256" key="11">
    <source>
        <dbReference type="PROSITE-ProRule" id="PRU00782"/>
    </source>
</evidence>
<dbReference type="Gene3D" id="3.40.850.10">
    <property type="entry name" value="Kinesin motor domain"/>
    <property type="match status" value="2"/>
</dbReference>
<evidence type="ECO:0000256" key="4">
    <source>
        <dbReference type="ARBA" id="ARBA00022737"/>
    </source>
</evidence>
<feature type="domain" description="MyTH4" evidence="14">
    <location>
        <begin position="1944"/>
        <end position="2098"/>
    </location>
</feature>
<keyword evidence="8 11" id="KW-0505">Motor protein</keyword>
<evidence type="ECO:0008006" key="18">
    <source>
        <dbReference type="Google" id="ProtNLM"/>
    </source>
</evidence>
<dbReference type="InterPro" id="IPR000857">
    <property type="entry name" value="MyTH4_dom"/>
</dbReference>
<dbReference type="Pfam" id="PF00784">
    <property type="entry name" value="MyTH4"/>
    <property type="match status" value="2"/>
</dbReference>
<dbReference type="Pfam" id="PF00063">
    <property type="entry name" value="Myosin_head"/>
    <property type="match status" value="2"/>
</dbReference>
<evidence type="ECO:0000256" key="7">
    <source>
        <dbReference type="ARBA" id="ARBA00023123"/>
    </source>
</evidence>
<dbReference type="SMART" id="SM00242">
    <property type="entry name" value="MYSc"/>
    <property type="match status" value="1"/>
</dbReference>
<keyword evidence="17" id="KW-1185">Reference proteome</keyword>
<dbReference type="Pfam" id="PF26570">
    <property type="entry name" value="MYO15"/>
    <property type="match status" value="1"/>
</dbReference>
<feature type="compositionally biased region" description="Polar residues" evidence="12">
    <location>
        <begin position="1076"/>
        <end position="1085"/>
    </location>
</feature>
<accession>A0AAD9KE19</accession>
<dbReference type="Pfam" id="PF00373">
    <property type="entry name" value="FERM_M"/>
    <property type="match status" value="1"/>
</dbReference>
<evidence type="ECO:0000256" key="3">
    <source>
        <dbReference type="ARBA" id="ARBA00022490"/>
    </source>
</evidence>
<comment type="caution">
    <text evidence="11">Lacks conserved residue(s) required for the propagation of feature annotation.</text>
</comment>
<organism evidence="16 17">
    <name type="scientific">Paralvinella palmiformis</name>
    <dbReference type="NCBI Taxonomy" id="53620"/>
    <lineage>
        <taxon>Eukaryota</taxon>
        <taxon>Metazoa</taxon>
        <taxon>Spiralia</taxon>
        <taxon>Lophotrochozoa</taxon>
        <taxon>Annelida</taxon>
        <taxon>Polychaeta</taxon>
        <taxon>Sedentaria</taxon>
        <taxon>Canalipalpata</taxon>
        <taxon>Terebellida</taxon>
        <taxon>Terebelliformia</taxon>
        <taxon>Alvinellidae</taxon>
        <taxon>Paralvinella</taxon>
    </lineage>
</organism>
<dbReference type="CDD" id="cd11884">
    <property type="entry name" value="SH3_MYO15"/>
    <property type="match status" value="1"/>
</dbReference>
<protein>
    <recommendedName>
        <fullName evidence="18">Unconventional myosin-XV</fullName>
    </recommendedName>
</protein>
<dbReference type="SMART" id="SM00326">
    <property type="entry name" value="SH3"/>
    <property type="match status" value="1"/>
</dbReference>
<feature type="domain" description="MyTH4" evidence="14">
    <location>
        <begin position="816"/>
        <end position="965"/>
    </location>
</feature>
<evidence type="ECO:0000259" key="14">
    <source>
        <dbReference type="PROSITE" id="PS51016"/>
    </source>
</evidence>
<dbReference type="GO" id="GO:0016459">
    <property type="term" value="C:myosin complex"/>
    <property type="evidence" value="ECO:0007669"/>
    <property type="project" value="UniProtKB-KW"/>
</dbReference>
<dbReference type="SUPFAM" id="SSF47031">
    <property type="entry name" value="Second domain of FERM"/>
    <property type="match status" value="1"/>
</dbReference>
<dbReference type="PROSITE" id="PS50096">
    <property type="entry name" value="IQ"/>
    <property type="match status" value="3"/>
</dbReference>
<dbReference type="InterPro" id="IPR001609">
    <property type="entry name" value="Myosin_head_motor_dom-like"/>
</dbReference>
<feature type="region of interest" description="Disordered" evidence="12">
    <location>
        <begin position="1877"/>
        <end position="1900"/>
    </location>
</feature>
<feature type="compositionally biased region" description="Basic and acidic residues" evidence="12">
    <location>
        <begin position="1391"/>
        <end position="1403"/>
    </location>
</feature>
<feature type="compositionally biased region" description="Polar residues" evidence="12">
    <location>
        <begin position="1576"/>
        <end position="1586"/>
    </location>
</feature>
<dbReference type="InterPro" id="IPR035963">
    <property type="entry name" value="FERM_2"/>
</dbReference>
<dbReference type="InterPro" id="IPR000048">
    <property type="entry name" value="IQ_motif_EF-hand-BS"/>
</dbReference>
<evidence type="ECO:0000256" key="8">
    <source>
        <dbReference type="ARBA" id="ARBA00023175"/>
    </source>
</evidence>
<keyword evidence="6 11" id="KW-0067">ATP-binding</keyword>
<gene>
    <name evidence="16" type="ORF">LSH36_10g13025</name>
</gene>
<evidence type="ECO:0000256" key="1">
    <source>
        <dbReference type="ARBA" id="ARBA00004496"/>
    </source>
</evidence>
<dbReference type="SMART" id="SM00015">
    <property type="entry name" value="IQ"/>
    <property type="match status" value="3"/>
</dbReference>
<evidence type="ECO:0000256" key="9">
    <source>
        <dbReference type="ARBA" id="ARBA00023203"/>
    </source>
</evidence>
<keyword evidence="9 11" id="KW-0009">Actin-binding</keyword>
<keyword evidence="5 11" id="KW-0547">Nucleotide-binding</keyword>
<dbReference type="PANTHER" id="PTHR22692">
    <property type="entry name" value="MYOSIN VII, XV"/>
    <property type="match status" value="1"/>
</dbReference>
<dbReference type="Gene3D" id="1.20.120.720">
    <property type="entry name" value="Myosin VI head, motor domain, U50 subdomain"/>
    <property type="match status" value="1"/>
</dbReference>
<dbReference type="PRINTS" id="PR00193">
    <property type="entry name" value="MYOSINHEAVY"/>
</dbReference>
<feature type="compositionally biased region" description="Low complexity" evidence="12">
    <location>
        <begin position="1111"/>
        <end position="1120"/>
    </location>
</feature>
<dbReference type="Pfam" id="PF00612">
    <property type="entry name" value="IQ"/>
    <property type="match status" value="2"/>
</dbReference>